<evidence type="ECO:0000313" key="2">
    <source>
        <dbReference type="EMBL" id="MFM2484349.1"/>
    </source>
</evidence>
<keyword evidence="1" id="KW-0472">Membrane</keyword>
<organism evidence="2 3">
    <name type="scientific">Celerinatantimonas yamalensis</name>
    <dbReference type="NCBI Taxonomy" id="559956"/>
    <lineage>
        <taxon>Bacteria</taxon>
        <taxon>Pseudomonadati</taxon>
        <taxon>Pseudomonadota</taxon>
        <taxon>Gammaproteobacteria</taxon>
        <taxon>Celerinatantimonadaceae</taxon>
        <taxon>Celerinatantimonas</taxon>
    </lineage>
</organism>
<feature type="transmembrane region" description="Helical" evidence="1">
    <location>
        <begin position="30"/>
        <end position="51"/>
    </location>
</feature>
<reference evidence="2 3" key="1">
    <citation type="journal article" date="2013" name="Int. J. Syst. Evol. Microbiol.">
        <title>Celerinatantimonas yamalensis sp. nov., a cold-adapted diazotrophic bacterium from a cold permafrost brine.</title>
        <authorList>
            <person name="Shcherbakova V."/>
            <person name="Chuvilskaya N."/>
            <person name="Rivkina E."/>
            <person name="Demidov N."/>
            <person name="Uchaeva V."/>
            <person name="Suetin S."/>
            <person name="Suzina N."/>
            <person name="Gilichinsky D."/>
        </authorList>
    </citation>
    <scope>NUCLEOTIDE SEQUENCE [LARGE SCALE GENOMIC DNA]</scope>
    <source>
        <strain evidence="2 3">C7</strain>
    </source>
</reference>
<dbReference type="Proteomes" id="UP001629953">
    <property type="component" value="Unassembled WGS sequence"/>
</dbReference>
<comment type="caution">
    <text evidence="2">The sequence shown here is derived from an EMBL/GenBank/DDBJ whole genome shotgun (WGS) entry which is preliminary data.</text>
</comment>
<keyword evidence="1" id="KW-0812">Transmembrane</keyword>
<feature type="transmembrane region" description="Helical" evidence="1">
    <location>
        <begin position="63"/>
        <end position="83"/>
    </location>
</feature>
<name>A0ABW9G4P7_9GAMM</name>
<evidence type="ECO:0000313" key="3">
    <source>
        <dbReference type="Proteomes" id="UP001629953"/>
    </source>
</evidence>
<keyword evidence="3" id="KW-1185">Reference proteome</keyword>
<sequence length="217" mass="24928">MSHQENNYEQPEEELEASSTCFDLPSWLKILTSIVSGAFLIFIVAYTWKYLCAPKVLASPKDLGLSGIFLFSISALFLVWIPWSKLGIRISKIGGIEFTQIVREQALEHAEDLIYLEDRIESLEAQARSTNEMAELTETIHEPGLQKLLLEFLTKYKKWAFSPSRIRVWGSKQQGFSAISRYEYPFIRSTLQKMVSENILETRISKKGNTLYRVPLP</sequence>
<protein>
    <submittedName>
        <fullName evidence="2">Uncharacterized protein</fullName>
    </submittedName>
</protein>
<evidence type="ECO:0000256" key="1">
    <source>
        <dbReference type="SAM" id="Phobius"/>
    </source>
</evidence>
<proteinExistence type="predicted"/>
<dbReference type="RefSeq" id="WP_408622492.1">
    <property type="nucleotide sequence ID" value="NZ_JBEQCT010000001.1"/>
</dbReference>
<keyword evidence="1" id="KW-1133">Transmembrane helix</keyword>
<gene>
    <name evidence="2" type="ORF">ABUE30_04585</name>
</gene>
<accession>A0ABW9G4P7</accession>
<dbReference type="EMBL" id="JBEQCT010000001">
    <property type="protein sequence ID" value="MFM2484349.1"/>
    <property type="molecule type" value="Genomic_DNA"/>
</dbReference>